<dbReference type="InterPro" id="IPR044808">
    <property type="entry name" value="ERF_plant"/>
</dbReference>
<dbReference type="GO" id="GO:0003700">
    <property type="term" value="F:DNA-binding transcription factor activity"/>
    <property type="evidence" value="ECO:0007669"/>
    <property type="project" value="InterPro"/>
</dbReference>
<evidence type="ECO:0000256" key="1">
    <source>
        <dbReference type="ARBA" id="ARBA00004123"/>
    </source>
</evidence>
<keyword evidence="4" id="KW-0804">Transcription</keyword>
<organism evidence="8">
    <name type="scientific">Ananas comosus var. bracteatus</name>
    <name type="common">red pineapple</name>
    <dbReference type="NCBI Taxonomy" id="296719"/>
    <lineage>
        <taxon>Eukaryota</taxon>
        <taxon>Viridiplantae</taxon>
        <taxon>Streptophyta</taxon>
        <taxon>Embryophyta</taxon>
        <taxon>Tracheophyta</taxon>
        <taxon>Spermatophyta</taxon>
        <taxon>Magnoliopsida</taxon>
        <taxon>Liliopsida</taxon>
        <taxon>Poales</taxon>
        <taxon>Bromeliaceae</taxon>
        <taxon>Bromelioideae</taxon>
        <taxon>Ananas</taxon>
    </lineage>
</organism>
<name>A0A6V7PCD6_ANACO</name>
<dbReference type="GO" id="GO:0009873">
    <property type="term" value="P:ethylene-activated signaling pathway"/>
    <property type="evidence" value="ECO:0007669"/>
    <property type="project" value="InterPro"/>
</dbReference>
<keyword evidence="5" id="KW-0539">Nucleus</keyword>
<dbReference type="SMART" id="SM00380">
    <property type="entry name" value="AP2"/>
    <property type="match status" value="1"/>
</dbReference>
<dbReference type="EMBL" id="LR862147">
    <property type="protein sequence ID" value="CAD1828495.1"/>
    <property type="molecule type" value="Genomic_DNA"/>
</dbReference>
<keyword evidence="2" id="KW-0805">Transcription regulation</keyword>
<dbReference type="InterPro" id="IPR001471">
    <property type="entry name" value="AP2/ERF_dom"/>
</dbReference>
<comment type="subcellular location">
    <subcellularLocation>
        <location evidence="1">Nucleus</location>
    </subcellularLocation>
</comment>
<dbReference type="PROSITE" id="PS51032">
    <property type="entry name" value="AP2_ERF"/>
    <property type="match status" value="1"/>
</dbReference>
<dbReference type="SUPFAM" id="SSF54171">
    <property type="entry name" value="DNA-binding domain"/>
    <property type="match status" value="1"/>
</dbReference>
<protein>
    <recommendedName>
        <fullName evidence="7">AP2/ERF domain-containing protein</fullName>
    </recommendedName>
</protein>
<dbReference type="PANTHER" id="PTHR31190">
    <property type="entry name" value="DNA-BINDING DOMAIN"/>
    <property type="match status" value="1"/>
</dbReference>
<evidence type="ECO:0000256" key="2">
    <source>
        <dbReference type="ARBA" id="ARBA00023015"/>
    </source>
</evidence>
<feature type="compositionally biased region" description="Basic residues" evidence="6">
    <location>
        <begin position="1"/>
        <end position="19"/>
    </location>
</feature>
<feature type="region of interest" description="Disordered" evidence="6">
    <location>
        <begin position="1"/>
        <end position="34"/>
    </location>
</feature>
<dbReference type="InterPro" id="IPR036955">
    <property type="entry name" value="AP2/ERF_dom_sf"/>
</dbReference>
<evidence type="ECO:0000259" key="7">
    <source>
        <dbReference type="PROSITE" id="PS51032"/>
    </source>
</evidence>
<sequence length="181" mass="19719">MQQKKKQQWRGRGGRRGRGRTSTGDPAAAVGKWAAEIRDPRKGVRVWLGTFATAEDAARAYDRAARRIRGSKAKPHHDPSAYSFSSAHDLDRPLMDAAAAMVGDNGGGEVEMMMTVSMYGMQYVEPEMATEPMHPPMAVVDAEGATEVAAAAEGVGCVMEQQEEAPEMLWNFSDFPNYVAL</sequence>
<dbReference type="PANTHER" id="PTHR31190:SF142">
    <property type="entry name" value="ETHYLENE-RESPONSIVE TRANSCRIPTION FACTOR RAP2-3"/>
    <property type="match status" value="1"/>
</dbReference>
<feature type="domain" description="AP2/ERF" evidence="7">
    <location>
        <begin position="8"/>
        <end position="85"/>
    </location>
</feature>
<gene>
    <name evidence="8" type="ORF">CB5_LOCUS11706</name>
</gene>
<reference evidence="8" key="1">
    <citation type="submission" date="2020-07" db="EMBL/GenBank/DDBJ databases">
        <authorList>
            <person name="Lin J."/>
        </authorList>
    </citation>
    <scope>NUCLEOTIDE SEQUENCE</scope>
</reference>
<evidence type="ECO:0000313" key="8">
    <source>
        <dbReference type="EMBL" id="CAD1828495.1"/>
    </source>
</evidence>
<dbReference type="AlphaFoldDB" id="A0A6V7PCD6"/>
<evidence type="ECO:0000256" key="6">
    <source>
        <dbReference type="SAM" id="MobiDB-lite"/>
    </source>
</evidence>
<dbReference type="GO" id="GO:0003677">
    <property type="term" value="F:DNA binding"/>
    <property type="evidence" value="ECO:0007669"/>
    <property type="project" value="UniProtKB-KW"/>
</dbReference>
<evidence type="ECO:0000256" key="3">
    <source>
        <dbReference type="ARBA" id="ARBA00023125"/>
    </source>
</evidence>
<evidence type="ECO:0000256" key="5">
    <source>
        <dbReference type="ARBA" id="ARBA00023242"/>
    </source>
</evidence>
<proteinExistence type="predicted"/>
<dbReference type="Pfam" id="PF00847">
    <property type="entry name" value="AP2"/>
    <property type="match status" value="1"/>
</dbReference>
<keyword evidence="3" id="KW-0238">DNA-binding</keyword>
<dbReference type="InterPro" id="IPR016177">
    <property type="entry name" value="DNA-bd_dom_sf"/>
</dbReference>
<dbReference type="GO" id="GO:0005634">
    <property type="term" value="C:nucleus"/>
    <property type="evidence" value="ECO:0007669"/>
    <property type="project" value="UniProtKB-SubCell"/>
</dbReference>
<dbReference type="Gene3D" id="3.30.730.10">
    <property type="entry name" value="AP2/ERF domain"/>
    <property type="match status" value="1"/>
</dbReference>
<evidence type="ECO:0000256" key="4">
    <source>
        <dbReference type="ARBA" id="ARBA00023163"/>
    </source>
</evidence>
<accession>A0A6V7PCD6</accession>